<keyword evidence="7" id="KW-1185">Reference proteome</keyword>
<evidence type="ECO:0000256" key="3">
    <source>
        <dbReference type="ARBA" id="ARBA00023172"/>
    </source>
</evidence>
<dbReference type="CDD" id="cd01189">
    <property type="entry name" value="INT_ICEBs1_C_like"/>
    <property type="match status" value="1"/>
</dbReference>
<evidence type="ECO:0000313" key="6">
    <source>
        <dbReference type="EMBL" id="KJL26396.1"/>
    </source>
</evidence>
<dbReference type="GO" id="GO:0015074">
    <property type="term" value="P:DNA integration"/>
    <property type="evidence" value="ECO:0007669"/>
    <property type="project" value="InterPro"/>
</dbReference>
<dbReference type="GO" id="GO:0003677">
    <property type="term" value="F:DNA binding"/>
    <property type="evidence" value="ECO:0007669"/>
    <property type="project" value="UniProtKB-KW"/>
</dbReference>
<feature type="domain" description="Tyr recombinase" evidence="5">
    <location>
        <begin position="190"/>
        <end position="379"/>
    </location>
</feature>
<dbReference type="InterPro" id="IPR050090">
    <property type="entry name" value="Tyrosine_recombinase_XerCD"/>
</dbReference>
<evidence type="ECO:0000256" key="1">
    <source>
        <dbReference type="ARBA" id="ARBA00008857"/>
    </source>
</evidence>
<comment type="caution">
    <text evidence="6">The sequence shown here is derived from an EMBL/GenBank/DDBJ whole genome shotgun (WGS) entry which is preliminary data.</text>
</comment>
<dbReference type="KEGG" id="mfol:DXT68_10805"/>
<reference evidence="6 7" key="1">
    <citation type="submission" date="2015-02" db="EMBL/GenBank/DDBJ databases">
        <title>Draft genome sequences of ten Microbacterium spp. with emphasis on heavy metal contaminated environments.</title>
        <authorList>
            <person name="Corretto E."/>
        </authorList>
    </citation>
    <scope>NUCLEOTIDE SEQUENCE [LARGE SCALE GENOMIC DNA]</scope>
    <source>
        <strain evidence="6 7">DSM 12966</strain>
    </source>
</reference>
<dbReference type="PANTHER" id="PTHR30349">
    <property type="entry name" value="PHAGE INTEGRASE-RELATED"/>
    <property type="match status" value="1"/>
</dbReference>
<comment type="similarity">
    <text evidence="1">Belongs to the 'phage' integrase family.</text>
</comment>
<dbReference type="Proteomes" id="UP000033572">
    <property type="component" value="Unassembled WGS sequence"/>
</dbReference>
<dbReference type="PROSITE" id="PS51898">
    <property type="entry name" value="TYR_RECOMBINASE"/>
    <property type="match status" value="1"/>
</dbReference>
<name>A0A0F0L4E1_9MICO</name>
<keyword evidence="3" id="KW-0233">DNA recombination</keyword>
<evidence type="ECO:0000256" key="4">
    <source>
        <dbReference type="SAM" id="MobiDB-lite"/>
    </source>
</evidence>
<proteinExistence type="inferred from homology"/>
<dbReference type="Pfam" id="PF00589">
    <property type="entry name" value="Phage_integrase"/>
    <property type="match status" value="1"/>
</dbReference>
<evidence type="ECO:0000259" key="5">
    <source>
        <dbReference type="PROSITE" id="PS51898"/>
    </source>
</evidence>
<feature type="compositionally biased region" description="Basic and acidic residues" evidence="4">
    <location>
        <begin position="386"/>
        <end position="396"/>
    </location>
</feature>
<feature type="compositionally biased region" description="Pro residues" evidence="4">
    <location>
        <begin position="397"/>
        <end position="408"/>
    </location>
</feature>
<evidence type="ECO:0000256" key="2">
    <source>
        <dbReference type="ARBA" id="ARBA00023125"/>
    </source>
</evidence>
<dbReference type="SUPFAM" id="SSF56349">
    <property type="entry name" value="DNA breaking-rejoining enzymes"/>
    <property type="match status" value="1"/>
</dbReference>
<dbReference type="PANTHER" id="PTHR30349:SF64">
    <property type="entry name" value="PROPHAGE INTEGRASE INTD-RELATED"/>
    <property type="match status" value="1"/>
</dbReference>
<sequence>MSTPEPTAPPPVPPIGVKVTTDLEHRTSGIRARARWIDPHTRKRVTRALVVPDEDAAGEFFQYLQASAELGIDKRILFSDYVEMIGDRWQRGLDPTSTVDGYRLGLRLRVLPALGHLPLSQITAGMIDRTIDQWETQHSASTIKNTIAPLVRVLDEAVRDDLLPSNPARNRSRRSLGKSALSLKEDDLSPRVHALKDLATLTALADRCGEVHQSYSDFVMLCALLAARGSEISGLQVGDIDWDQRIVTIRRQTYPGAGGLVTKQTKGRDIRHVPILQALTPVLERLTGDREPDERLLTGPRGGVLTTASVRDATKWDQLVTDLDLTSLTRHGLRHTGATWLADAGIPLHVLQGILGHKSIETTRGYLHPDTRHLTDAAARANAFLDGHENRERETPEPSPQTTPPRRR</sequence>
<dbReference type="PATRIC" id="fig|104336.4.peg.283"/>
<dbReference type="InterPro" id="IPR013762">
    <property type="entry name" value="Integrase-like_cat_sf"/>
</dbReference>
<accession>A0A0F0L4E1</accession>
<dbReference type="InterPro" id="IPR010998">
    <property type="entry name" value="Integrase_recombinase_N"/>
</dbReference>
<keyword evidence="2" id="KW-0238">DNA-binding</keyword>
<dbReference type="InterPro" id="IPR002104">
    <property type="entry name" value="Integrase_catalytic"/>
</dbReference>
<feature type="region of interest" description="Disordered" evidence="4">
    <location>
        <begin position="385"/>
        <end position="408"/>
    </location>
</feature>
<dbReference type="GO" id="GO:0006310">
    <property type="term" value="P:DNA recombination"/>
    <property type="evidence" value="ECO:0007669"/>
    <property type="project" value="UniProtKB-KW"/>
</dbReference>
<protein>
    <submittedName>
        <fullName evidence="6">Transposase</fullName>
    </submittedName>
</protein>
<dbReference type="Gene3D" id="1.10.150.130">
    <property type="match status" value="1"/>
</dbReference>
<dbReference type="AlphaFoldDB" id="A0A0F0L4E1"/>
<evidence type="ECO:0000313" key="7">
    <source>
        <dbReference type="Proteomes" id="UP000033572"/>
    </source>
</evidence>
<dbReference type="EMBL" id="JYIU01000022">
    <property type="protein sequence ID" value="KJL26396.1"/>
    <property type="molecule type" value="Genomic_DNA"/>
</dbReference>
<gene>
    <name evidence="6" type="primary">int-Tn</name>
    <name evidence="6" type="ORF">RN50_00276</name>
</gene>
<dbReference type="Gene3D" id="1.10.443.10">
    <property type="entry name" value="Intergrase catalytic core"/>
    <property type="match status" value="1"/>
</dbReference>
<dbReference type="InterPro" id="IPR011010">
    <property type="entry name" value="DNA_brk_join_enz"/>
</dbReference>
<organism evidence="6 7">
    <name type="scientific">Microbacterium foliorum</name>
    <dbReference type="NCBI Taxonomy" id="104336"/>
    <lineage>
        <taxon>Bacteria</taxon>
        <taxon>Bacillati</taxon>
        <taxon>Actinomycetota</taxon>
        <taxon>Actinomycetes</taxon>
        <taxon>Micrococcales</taxon>
        <taxon>Microbacteriaceae</taxon>
        <taxon>Microbacterium</taxon>
    </lineage>
</organism>